<dbReference type="InterPro" id="IPR013785">
    <property type="entry name" value="Aldolase_TIM"/>
</dbReference>
<dbReference type="EC" id="4.1.1.23" evidence="2"/>
<dbReference type="InterPro" id="IPR011060">
    <property type="entry name" value="RibuloseP-bd_barrel"/>
</dbReference>
<comment type="pathway">
    <text evidence="1">Pyrimidine metabolism; UMP biosynthesis via de novo pathway; UMP from orotate: step 2/2.</text>
</comment>
<protein>
    <recommendedName>
        <fullName evidence="3">Orotidine 5'-phosphate decarboxylase</fullName>
        <ecNumber evidence="2">4.1.1.23</ecNumber>
    </recommendedName>
    <alternativeName>
        <fullName evidence="7">OMP decarboxylase</fullName>
    </alternativeName>
</protein>
<accession>A0A381UXY5</accession>
<organism evidence="9">
    <name type="scientific">marine metagenome</name>
    <dbReference type="NCBI Taxonomy" id="408172"/>
    <lineage>
        <taxon>unclassified sequences</taxon>
        <taxon>metagenomes</taxon>
        <taxon>ecological metagenomes</taxon>
    </lineage>
</organism>
<dbReference type="SMART" id="SM00934">
    <property type="entry name" value="OMPdecase"/>
    <property type="match status" value="1"/>
</dbReference>
<evidence type="ECO:0000259" key="8">
    <source>
        <dbReference type="SMART" id="SM00934"/>
    </source>
</evidence>
<feature type="non-terminal residue" evidence="9">
    <location>
        <position position="1"/>
    </location>
</feature>
<dbReference type="GO" id="GO:0005829">
    <property type="term" value="C:cytosol"/>
    <property type="evidence" value="ECO:0007669"/>
    <property type="project" value="TreeGrafter"/>
</dbReference>
<dbReference type="SUPFAM" id="SSF51366">
    <property type="entry name" value="Ribulose-phoshate binding barrel"/>
    <property type="match status" value="1"/>
</dbReference>
<dbReference type="PROSITE" id="PS00156">
    <property type="entry name" value="OMPDECASE"/>
    <property type="match status" value="1"/>
</dbReference>
<dbReference type="InterPro" id="IPR001754">
    <property type="entry name" value="OMPdeCOase_dom"/>
</dbReference>
<dbReference type="NCBIfam" id="TIGR01740">
    <property type="entry name" value="pyrF"/>
    <property type="match status" value="1"/>
</dbReference>
<sequence>VADHEVPEEVRRRLCLVLDVDDLVAARRTTDLLAPWFGTVKVGLELFSAAGPEAVTSFAEAGFDVFCDLKLHDIPNTVGSAARVLGALGARWVTVHASGGGPMLRAAVEGLAVGAVAAGVATPGALGVTVLTSDEVAGGDVLGARCELAAASGCEGIVCAAPDLAATDPWSDRLVRVVPGIRMPGEATHDQARVASPRDALAAGADLLVVGRAVTAADDPTAAASAIVDNLMA</sequence>
<dbReference type="PANTHER" id="PTHR32119:SF2">
    <property type="entry name" value="OROTIDINE 5'-PHOSPHATE DECARBOXYLASE"/>
    <property type="match status" value="1"/>
</dbReference>
<dbReference type="GO" id="GO:0044205">
    <property type="term" value="P:'de novo' UMP biosynthetic process"/>
    <property type="evidence" value="ECO:0007669"/>
    <property type="project" value="UniProtKB-UniPathway"/>
</dbReference>
<dbReference type="PANTHER" id="PTHR32119">
    <property type="entry name" value="OROTIDINE 5'-PHOSPHATE DECARBOXYLASE"/>
    <property type="match status" value="1"/>
</dbReference>
<dbReference type="InterPro" id="IPR018089">
    <property type="entry name" value="OMPdecase_AS"/>
</dbReference>
<evidence type="ECO:0000313" key="9">
    <source>
        <dbReference type="EMBL" id="SVA32237.1"/>
    </source>
</evidence>
<keyword evidence="4" id="KW-0210">Decarboxylase</keyword>
<gene>
    <name evidence="9" type="ORF">METZ01_LOCUS85091</name>
</gene>
<dbReference type="InterPro" id="IPR014732">
    <property type="entry name" value="OMPdecase"/>
</dbReference>
<feature type="domain" description="Orotidine 5'-phosphate decarboxylase" evidence="8">
    <location>
        <begin position="13"/>
        <end position="227"/>
    </location>
</feature>
<dbReference type="EMBL" id="UINC01007244">
    <property type="protein sequence ID" value="SVA32237.1"/>
    <property type="molecule type" value="Genomic_DNA"/>
</dbReference>
<dbReference type="GO" id="GO:0004590">
    <property type="term" value="F:orotidine-5'-phosphate decarboxylase activity"/>
    <property type="evidence" value="ECO:0007669"/>
    <property type="project" value="UniProtKB-EC"/>
</dbReference>
<keyword evidence="6" id="KW-0456">Lyase</keyword>
<evidence type="ECO:0000256" key="3">
    <source>
        <dbReference type="ARBA" id="ARBA00021923"/>
    </source>
</evidence>
<evidence type="ECO:0000256" key="4">
    <source>
        <dbReference type="ARBA" id="ARBA00022793"/>
    </source>
</evidence>
<evidence type="ECO:0000256" key="5">
    <source>
        <dbReference type="ARBA" id="ARBA00022975"/>
    </source>
</evidence>
<reference evidence="9" key="1">
    <citation type="submission" date="2018-05" db="EMBL/GenBank/DDBJ databases">
        <authorList>
            <person name="Lanie J.A."/>
            <person name="Ng W.-L."/>
            <person name="Kazmierczak K.M."/>
            <person name="Andrzejewski T.M."/>
            <person name="Davidsen T.M."/>
            <person name="Wayne K.J."/>
            <person name="Tettelin H."/>
            <person name="Glass J.I."/>
            <person name="Rusch D."/>
            <person name="Podicherti R."/>
            <person name="Tsui H.-C.T."/>
            <person name="Winkler M.E."/>
        </authorList>
    </citation>
    <scope>NUCLEOTIDE SEQUENCE</scope>
</reference>
<proteinExistence type="predicted"/>
<dbReference type="AlphaFoldDB" id="A0A381UXY5"/>
<dbReference type="Pfam" id="PF00215">
    <property type="entry name" value="OMPdecase"/>
    <property type="match status" value="1"/>
</dbReference>
<evidence type="ECO:0000256" key="2">
    <source>
        <dbReference type="ARBA" id="ARBA00012321"/>
    </source>
</evidence>
<evidence type="ECO:0000256" key="7">
    <source>
        <dbReference type="ARBA" id="ARBA00033428"/>
    </source>
</evidence>
<dbReference type="GO" id="GO:0006207">
    <property type="term" value="P:'de novo' pyrimidine nucleobase biosynthetic process"/>
    <property type="evidence" value="ECO:0007669"/>
    <property type="project" value="InterPro"/>
</dbReference>
<keyword evidence="5" id="KW-0665">Pyrimidine biosynthesis</keyword>
<evidence type="ECO:0000256" key="6">
    <source>
        <dbReference type="ARBA" id="ARBA00023239"/>
    </source>
</evidence>
<evidence type="ECO:0000256" key="1">
    <source>
        <dbReference type="ARBA" id="ARBA00004861"/>
    </source>
</evidence>
<dbReference type="UniPathway" id="UPA00070">
    <property type="reaction ID" value="UER00120"/>
</dbReference>
<dbReference type="Gene3D" id="3.20.20.70">
    <property type="entry name" value="Aldolase class I"/>
    <property type="match status" value="1"/>
</dbReference>
<dbReference type="CDD" id="cd04725">
    <property type="entry name" value="OMP_decarboxylase_like"/>
    <property type="match status" value="1"/>
</dbReference>
<name>A0A381UXY5_9ZZZZ</name>